<evidence type="ECO:0000313" key="3">
    <source>
        <dbReference type="Proteomes" id="UP000257109"/>
    </source>
</evidence>
<evidence type="ECO:0000313" key="2">
    <source>
        <dbReference type="EMBL" id="RDX89098.1"/>
    </source>
</evidence>
<dbReference type="AlphaFoldDB" id="A0A371GEU4"/>
<dbReference type="PANTHER" id="PTHR48154:SF1">
    <property type="entry name" value="PROTEIN, PUTATIVE-RELATED"/>
    <property type="match status" value="1"/>
</dbReference>
<dbReference type="EMBL" id="QJKJ01005767">
    <property type="protein sequence ID" value="RDX89098.1"/>
    <property type="molecule type" value="Genomic_DNA"/>
</dbReference>
<organism evidence="2 3">
    <name type="scientific">Mucuna pruriens</name>
    <name type="common">Velvet bean</name>
    <name type="synonym">Dolichos pruriens</name>
    <dbReference type="NCBI Taxonomy" id="157652"/>
    <lineage>
        <taxon>Eukaryota</taxon>
        <taxon>Viridiplantae</taxon>
        <taxon>Streptophyta</taxon>
        <taxon>Embryophyta</taxon>
        <taxon>Tracheophyta</taxon>
        <taxon>Spermatophyta</taxon>
        <taxon>Magnoliopsida</taxon>
        <taxon>eudicotyledons</taxon>
        <taxon>Gunneridae</taxon>
        <taxon>Pentapetalae</taxon>
        <taxon>rosids</taxon>
        <taxon>fabids</taxon>
        <taxon>Fabales</taxon>
        <taxon>Fabaceae</taxon>
        <taxon>Papilionoideae</taxon>
        <taxon>50 kb inversion clade</taxon>
        <taxon>NPAAA clade</taxon>
        <taxon>indigoferoid/millettioid clade</taxon>
        <taxon>Phaseoleae</taxon>
        <taxon>Mucuna</taxon>
    </lineage>
</organism>
<comment type="caution">
    <text evidence="2">The sequence shown here is derived from an EMBL/GenBank/DDBJ whole genome shotgun (WGS) entry which is preliminary data.</text>
</comment>
<name>A0A371GEU4_MUCPR</name>
<evidence type="ECO:0000259" key="1">
    <source>
        <dbReference type="Pfam" id="PF24924"/>
    </source>
</evidence>
<dbReference type="Pfam" id="PF24924">
    <property type="entry name" value="DUF7745"/>
    <property type="match status" value="2"/>
</dbReference>
<dbReference type="InterPro" id="IPR056647">
    <property type="entry name" value="DUF7745"/>
</dbReference>
<dbReference type="PANTHER" id="PTHR48154">
    <property type="entry name" value="PROTEIN, PUTATIVE-RELATED"/>
    <property type="match status" value="1"/>
</dbReference>
<sequence length="211" mass="25102">MTPYSRQAIRLPISPCLKGQWYKAFKRKHDNLLSILEVKLQLVALEALVQYYNSPLRCFTFRDFQIAPTLEEYEHLLGLPLAESPYYFHRGLLEGVQRSYLEEWLHQLQKKEDWRAVMDVYGLLVYKIVLFPHTEDYIDLAVIDVFFSKRDRGENPIMAILANTHHTLSYYCERQGKSLRCCAHLLYLWLTAHLFHNKRKTTCLVKDFKWS</sequence>
<feature type="non-terminal residue" evidence="2">
    <location>
        <position position="1"/>
    </location>
</feature>
<reference evidence="2" key="1">
    <citation type="submission" date="2018-05" db="EMBL/GenBank/DDBJ databases">
        <title>Draft genome of Mucuna pruriens seed.</title>
        <authorList>
            <person name="Nnadi N.E."/>
            <person name="Vos R."/>
            <person name="Hasami M.H."/>
            <person name="Devisetty U.K."/>
            <person name="Aguiy J.C."/>
        </authorList>
    </citation>
    <scope>NUCLEOTIDE SEQUENCE [LARGE SCALE GENOMIC DNA]</scope>
    <source>
        <strain evidence="2">JCA_2017</strain>
    </source>
</reference>
<feature type="domain" description="DUF7745" evidence="1">
    <location>
        <begin position="91"/>
        <end position="201"/>
    </location>
</feature>
<keyword evidence="3" id="KW-1185">Reference proteome</keyword>
<proteinExistence type="predicted"/>
<gene>
    <name evidence="2" type="ORF">CR513_29223</name>
</gene>
<protein>
    <recommendedName>
        <fullName evidence="1">DUF7745 domain-containing protein</fullName>
    </recommendedName>
</protein>
<feature type="domain" description="DUF7745" evidence="1">
    <location>
        <begin position="21"/>
        <end position="88"/>
    </location>
</feature>
<accession>A0A371GEU4</accession>
<dbReference type="Proteomes" id="UP000257109">
    <property type="component" value="Unassembled WGS sequence"/>
</dbReference>
<dbReference type="OrthoDB" id="1430424at2759"/>